<dbReference type="AlphaFoldDB" id="A0A9N8VZV1"/>
<proteinExistence type="predicted"/>
<evidence type="ECO:0000313" key="2">
    <source>
        <dbReference type="Proteomes" id="UP000789405"/>
    </source>
</evidence>
<keyword evidence="2" id="KW-1185">Reference proteome</keyword>
<comment type="caution">
    <text evidence="1">The sequence shown here is derived from an EMBL/GenBank/DDBJ whole genome shotgun (WGS) entry which is preliminary data.</text>
</comment>
<name>A0A9N8VZV1_9GLOM</name>
<organism evidence="1 2">
    <name type="scientific">Dentiscutata erythropus</name>
    <dbReference type="NCBI Taxonomy" id="1348616"/>
    <lineage>
        <taxon>Eukaryota</taxon>
        <taxon>Fungi</taxon>
        <taxon>Fungi incertae sedis</taxon>
        <taxon>Mucoromycota</taxon>
        <taxon>Glomeromycotina</taxon>
        <taxon>Glomeromycetes</taxon>
        <taxon>Diversisporales</taxon>
        <taxon>Gigasporaceae</taxon>
        <taxon>Dentiscutata</taxon>
    </lineage>
</organism>
<gene>
    <name evidence="1" type="ORF">DERYTH_LOCUS1512</name>
</gene>
<reference evidence="1" key="1">
    <citation type="submission" date="2021-06" db="EMBL/GenBank/DDBJ databases">
        <authorList>
            <person name="Kallberg Y."/>
            <person name="Tangrot J."/>
            <person name="Rosling A."/>
        </authorList>
    </citation>
    <scope>NUCLEOTIDE SEQUENCE</scope>
    <source>
        <strain evidence="1">MA453B</strain>
    </source>
</reference>
<feature type="non-terminal residue" evidence="1">
    <location>
        <position position="124"/>
    </location>
</feature>
<dbReference type="Proteomes" id="UP000789405">
    <property type="component" value="Unassembled WGS sequence"/>
</dbReference>
<protein>
    <submittedName>
        <fullName evidence="1">12775_t:CDS:1</fullName>
    </submittedName>
</protein>
<sequence length="124" mass="14244">MPRNPGLVYLHYDDLGIVPPFKQPRVKCKYCPHTCNKALNKCESHLKNCPKIDNETYQSYFGHPKITSSQVASHLLINTSKKTLQNRNIKNFFDNITTNEQDNLEFGFAEAVFQCGLPFSFCEL</sequence>
<evidence type="ECO:0000313" key="1">
    <source>
        <dbReference type="EMBL" id="CAG8472160.1"/>
    </source>
</evidence>
<dbReference type="OrthoDB" id="2317049at2759"/>
<accession>A0A9N8VZV1</accession>
<dbReference type="EMBL" id="CAJVPY010000428">
    <property type="protein sequence ID" value="CAG8472160.1"/>
    <property type="molecule type" value="Genomic_DNA"/>
</dbReference>